<keyword evidence="3" id="KW-1133">Transmembrane helix</keyword>
<dbReference type="GO" id="GO:0016020">
    <property type="term" value="C:membrane"/>
    <property type="evidence" value="ECO:0007669"/>
    <property type="project" value="UniProtKB-SubCell"/>
</dbReference>
<evidence type="ECO:0000256" key="1">
    <source>
        <dbReference type="ARBA" id="ARBA00004370"/>
    </source>
</evidence>
<dbReference type="Gene3D" id="3.10.450.50">
    <property type="match status" value="1"/>
</dbReference>
<dbReference type="AlphaFoldDB" id="A0AAE3GEH9"/>
<keyword evidence="5" id="KW-1185">Reference proteome</keyword>
<keyword evidence="3" id="KW-0812">Transmembrane</keyword>
<organism evidence="4 5">
    <name type="scientific">Goodfellowiella coeruleoviolacea</name>
    <dbReference type="NCBI Taxonomy" id="334858"/>
    <lineage>
        <taxon>Bacteria</taxon>
        <taxon>Bacillati</taxon>
        <taxon>Actinomycetota</taxon>
        <taxon>Actinomycetes</taxon>
        <taxon>Pseudonocardiales</taxon>
        <taxon>Pseudonocardiaceae</taxon>
        <taxon>Goodfellowiella</taxon>
    </lineage>
</organism>
<dbReference type="InterPro" id="IPR032710">
    <property type="entry name" value="NTF2-like_dom_sf"/>
</dbReference>
<feature type="transmembrane region" description="Helical" evidence="3">
    <location>
        <begin position="30"/>
        <end position="50"/>
    </location>
</feature>
<protein>
    <submittedName>
        <fullName evidence="4">Mce-associated membrane protein</fullName>
    </submittedName>
</protein>
<proteinExistence type="predicted"/>
<dbReference type="RefSeq" id="WP_253771095.1">
    <property type="nucleotide sequence ID" value="NZ_JAMTCK010000005.1"/>
</dbReference>
<evidence type="ECO:0000256" key="3">
    <source>
        <dbReference type="SAM" id="Phobius"/>
    </source>
</evidence>
<gene>
    <name evidence="4" type="ORF">LX83_002722</name>
</gene>
<sequence>MANRSLLRLPAGLARLAGADRSARDIAPRVVALLAAVAFVLMAVFGVLWWTTATNDSLRYAQTRDEVLRVGQQGIVNFNTFDFRKPDDAFALWLDSSTGPLHDETATMRDQNKKLFEDTKRTTKAEVLDASVVELDDRAGKAKVMAAVQTVVTPDGGEPYVDRQRLQAELTRTDGGWKLSAIAKIDTGAV</sequence>
<evidence type="ECO:0000313" key="5">
    <source>
        <dbReference type="Proteomes" id="UP001206128"/>
    </source>
</evidence>
<comment type="caution">
    <text evidence="4">The sequence shown here is derived from an EMBL/GenBank/DDBJ whole genome shotgun (WGS) entry which is preliminary data.</text>
</comment>
<accession>A0AAE3GEH9</accession>
<reference evidence="4" key="1">
    <citation type="submission" date="2022-06" db="EMBL/GenBank/DDBJ databases">
        <title>Genomic Encyclopedia of Archaeal and Bacterial Type Strains, Phase II (KMG-II): from individual species to whole genera.</title>
        <authorList>
            <person name="Goeker M."/>
        </authorList>
    </citation>
    <scope>NUCLEOTIDE SEQUENCE</scope>
    <source>
        <strain evidence="4">DSM 43935</strain>
    </source>
</reference>
<dbReference type="SUPFAM" id="SSF54427">
    <property type="entry name" value="NTF2-like"/>
    <property type="match status" value="1"/>
</dbReference>
<evidence type="ECO:0000256" key="2">
    <source>
        <dbReference type="ARBA" id="ARBA00023136"/>
    </source>
</evidence>
<dbReference type="Proteomes" id="UP001206128">
    <property type="component" value="Unassembled WGS sequence"/>
</dbReference>
<comment type="subcellular location">
    <subcellularLocation>
        <location evidence="1">Membrane</location>
    </subcellularLocation>
</comment>
<dbReference type="PANTHER" id="PTHR37042">
    <property type="entry name" value="OUTER MEMBRANE PROTEIN RV1973"/>
    <property type="match status" value="1"/>
</dbReference>
<name>A0AAE3GEH9_9PSEU</name>
<dbReference type="PANTHER" id="PTHR37042:SF4">
    <property type="entry name" value="OUTER MEMBRANE PROTEIN RV1973"/>
    <property type="match status" value="1"/>
</dbReference>
<keyword evidence="2 3" id="KW-0472">Membrane</keyword>
<dbReference type="EMBL" id="JAMTCK010000005">
    <property type="protein sequence ID" value="MCP2165864.1"/>
    <property type="molecule type" value="Genomic_DNA"/>
</dbReference>
<evidence type="ECO:0000313" key="4">
    <source>
        <dbReference type="EMBL" id="MCP2165864.1"/>
    </source>
</evidence>